<proteinExistence type="predicted"/>
<feature type="compositionally biased region" description="Polar residues" evidence="1">
    <location>
        <begin position="173"/>
        <end position="182"/>
    </location>
</feature>
<accession>M2RDP0</accession>
<name>M2RDP0_CERS8</name>
<feature type="compositionally biased region" description="Basic and acidic residues" evidence="1">
    <location>
        <begin position="125"/>
        <end position="136"/>
    </location>
</feature>
<feature type="compositionally biased region" description="Low complexity" evidence="1">
    <location>
        <begin position="247"/>
        <end position="257"/>
    </location>
</feature>
<dbReference type="HOGENOM" id="CLU_015162_0_0_1"/>
<evidence type="ECO:0000256" key="1">
    <source>
        <dbReference type="SAM" id="MobiDB-lite"/>
    </source>
</evidence>
<sequence>MASDTTFSPTPFSPFSSYSVASGVTSDDAPDLGAFTTVFRALNTLQPRAQHLLNVGLHNVTTPTSLAFSPSEDDSDAAGGSTVWSRQQVASYLSYSSPEPNNPSRGRSPAVPNSDTTASDEDHTDVDRADPLARDDGDVDVITQPSLGYLDSALGFIAAERAKLMAQRENGARGSSSATTSDNVRPHVVPPRRKRRRKRNKSTNDVSRVRAVHLDDDVTTETAQAHAGDDTNEGVEDAEGRDEEVYSSSPEAASSSSHILGTPVQRNRRRHPTSTEHPRLHHSKSTPSLRLHVSMPFDAQVIQLRTVAHKLRLLFPQDAATLSPILALNESNGSEFVDPRGPVPQSQDALIHVFVDHSNILIGFLTYLRRHLRHLHRPVKHMSHAALALILERGRPITRRVLVTSSPLYQPMESAVQLGYEVRIYARVPDTGDGPDRQKYTSSSGGEYAASPPKYRGRKGPPFSRGHSRKGSAKDGATSESDHGGNGPGASTRVRYREQGVDELLQLKLHQALAEVDDVPPGATIVLATGDGNVGQFSEEGFLGVVRTALKKGWRVELYAWEGGLSRAWMREFGEAWKGRFEIHMLDRYAVELLEV</sequence>
<dbReference type="EMBL" id="KB445798">
    <property type="protein sequence ID" value="EMD36562.1"/>
    <property type="molecule type" value="Genomic_DNA"/>
</dbReference>
<feature type="compositionally biased region" description="Polar residues" evidence="1">
    <location>
        <begin position="94"/>
        <end position="117"/>
    </location>
</feature>
<evidence type="ECO:0008006" key="4">
    <source>
        <dbReference type="Google" id="ProtNLM"/>
    </source>
</evidence>
<organism evidence="2 3">
    <name type="scientific">Ceriporiopsis subvermispora (strain B)</name>
    <name type="common">White-rot fungus</name>
    <name type="synonym">Gelatoporia subvermispora</name>
    <dbReference type="NCBI Taxonomy" id="914234"/>
    <lineage>
        <taxon>Eukaryota</taxon>
        <taxon>Fungi</taxon>
        <taxon>Dikarya</taxon>
        <taxon>Basidiomycota</taxon>
        <taxon>Agaricomycotina</taxon>
        <taxon>Agaricomycetes</taxon>
        <taxon>Polyporales</taxon>
        <taxon>Gelatoporiaceae</taxon>
        <taxon>Gelatoporia</taxon>
    </lineage>
</organism>
<evidence type="ECO:0000313" key="2">
    <source>
        <dbReference type="EMBL" id="EMD36562.1"/>
    </source>
</evidence>
<reference evidence="2 3" key="1">
    <citation type="journal article" date="2012" name="Proc. Natl. Acad. Sci. U.S.A.">
        <title>Comparative genomics of Ceriporiopsis subvermispora and Phanerochaete chrysosporium provide insight into selective ligninolysis.</title>
        <authorList>
            <person name="Fernandez-Fueyo E."/>
            <person name="Ruiz-Duenas F.J."/>
            <person name="Ferreira P."/>
            <person name="Floudas D."/>
            <person name="Hibbett D.S."/>
            <person name="Canessa P."/>
            <person name="Larrondo L.F."/>
            <person name="James T.Y."/>
            <person name="Seelenfreund D."/>
            <person name="Lobos S."/>
            <person name="Polanco R."/>
            <person name="Tello M."/>
            <person name="Honda Y."/>
            <person name="Watanabe T."/>
            <person name="Watanabe T."/>
            <person name="Ryu J.S."/>
            <person name="Kubicek C.P."/>
            <person name="Schmoll M."/>
            <person name="Gaskell J."/>
            <person name="Hammel K.E."/>
            <person name="St John F.J."/>
            <person name="Vanden Wymelenberg A."/>
            <person name="Sabat G."/>
            <person name="Splinter BonDurant S."/>
            <person name="Syed K."/>
            <person name="Yadav J.S."/>
            <person name="Doddapaneni H."/>
            <person name="Subramanian V."/>
            <person name="Lavin J.L."/>
            <person name="Oguiza J.A."/>
            <person name="Perez G."/>
            <person name="Pisabarro A.G."/>
            <person name="Ramirez L."/>
            <person name="Santoyo F."/>
            <person name="Master E."/>
            <person name="Coutinho P.M."/>
            <person name="Henrissat B."/>
            <person name="Lombard V."/>
            <person name="Magnuson J.K."/>
            <person name="Kuees U."/>
            <person name="Hori C."/>
            <person name="Igarashi K."/>
            <person name="Samejima M."/>
            <person name="Held B.W."/>
            <person name="Barry K.W."/>
            <person name="LaButti K.M."/>
            <person name="Lapidus A."/>
            <person name="Lindquist E.A."/>
            <person name="Lucas S.M."/>
            <person name="Riley R."/>
            <person name="Salamov A.A."/>
            <person name="Hoffmeister D."/>
            <person name="Schwenk D."/>
            <person name="Hadar Y."/>
            <person name="Yarden O."/>
            <person name="de Vries R.P."/>
            <person name="Wiebenga A."/>
            <person name="Stenlid J."/>
            <person name="Eastwood D."/>
            <person name="Grigoriev I.V."/>
            <person name="Berka R.M."/>
            <person name="Blanchette R.A."/>
            <person name="Kersten P."/>
            <person name="Martinez A.T."/>
            <person name="Vicuna R."/>
            <person name="Cullen D."/>
        </authorList>
    </citation>
    <scope>NUCLEOTIDE SEQUENCE [LARGE SCALE GENOMIC DNA]</scope>
    <source>
        <strain evidence="2 3">B</strain>
    </source>
</reference>
<keyword evidence="3" id="KW-1185">Reference proteome</keyword>
<dbReference type="STRING" id="914234.M2RDP0"/>
<feature type="region of interest" description="Disordered" evidence="1">
    <location>
        <begin position="94"/>
        <end position="139"/>
    </location>
</feature>
<gene>
    <name evidence="2" type="ORF">CERSUDRAFT_124335</name>
</gene>
<feature type="region of interest" description="Disordered" evidence="1">
    <location>
        <begin position="428"/>
        <end position="493"/>
    </location>
</feature>
<protein>
    <recommendedName>
        <fullName evidence="4">NYN domain-containing protein</fullName>
    </recommendedName>
</protein>
<dbReference type="Proteomes" id="UP000016930">
    <property type="component" value="Unassembled WGS sequence"/>
</dbReference>
<evidence type="ECO:0000313" key="3">
    <source>
        <dbReference type="Proteomes" id="UP000016930"/>
    </source>
</evidence>
<dbReference type="AlphaFoldDB" id="M2RDP0"/>
<dbReference type="CDD" id="cd18724">
    <property type="entry name" value="PIN_LabA-like"/>
    <property type="match status" value="1"/>
</dbReference>
<feature type="region of interest" description="Disordered" evidence="1">
    <location>
        <begin position="167"/>
        <end position="286"/>
    </location>
</feature>
<feature type="compositionally biased region" description="Acidic residues" evidence="1">
    <location>
        <begin position="230"/>
        <end position="242"/>
    </location>
</feature>
<feature type="compositionally biased region" description="Basic residues" evidence="1">
    <location>
        <begin position="190"/>
        <end position="201"/>
    </location>
</feature>
<dbReference type="OrthoDB" id="5590473at2759"/>